<keyword evidence="3" id="KW-0813">Transport</keyword>
<feature type="transmembrane region" description="Helical" evidence="12">
    <location>
        <begin position="191"/>
        <end position="212"/>
    </location>
</feature>
<evidence type="ECO:0000256" key="2">
    <source>
        <dbReference type="ARBA" id="ARBA00004141"/>
    </source>
</evidence>
<reference evidence="15" key="1">
    <citation type="journal article" date="2016" name="Nature">
        <title>The genome of the seagrass Zostera marina reveals angiosperm adaptation to the sea.</title>
        <authorList>
            <person name="Olsen J.L."/>
            <person name="Rouze P."/>
            <person name="Verhelst B."/>
            <person name="Lin Y.-C."/>
            <person name="Bayer T."/>
            <person name="Collen J."/>
            <person name="Dattolo E."/>
            <person name="De Paoli E."/>
            <person name="Dittami S."/>
            <person name="Maumus F."/>
            <person name="Michel G."/>
            <person name="Kersting A."/>
            <person name="Lauritano C."/>
            <person name="Lohaus R."/>
            <person name="Toepel M."/>
            <person name="Tonon T."/>
            <person name="Vanneste K."/>
            <person name="Amirebrahimi M."/>
            <person name="Brakel J."/>
            <person name="Bostroem C."/>
            <person name="Chovatia M."/>
            <person name="Grimwood J."/>
            <person name="Jenkins J.W."/>
            <person name="Jueterbock A."/>
            <person name="Mraz A."/>
            <person name="Stam W.T."/>
            <person name="Tice H."/>
            <person name="Bornberg-Bauer E."/>
            <person name="Green P.J."/>
            <person name="Pearson G.A."/>
            <person name="Procaccini G."/>
            <person name="Duarte C.M."/>
            <person name="Schmutz J."/>
            <person name="Reusch T.B.H."/>
            <person name="Van de Peer Y."/>
        </authorList>
    </citation>
    <scope>NUCLEOTIDE SEQUENCE [LARGE SCALE GENOMIC DNA]</scope>
    <source>
        <strain evidence="15">cv. Finnish</strain>
    </source>
</reference>
<evidence type="ECO:0000313" key="15">
    <source>
        <dbReference type="Proteomes" id="UP000036987"/>
    </source>
</evidence>
<keyword evidence="9" id="KW-0408">Iron</keyword>
<evidence type="ECO:0000256" key="4">
    <source>
        <dbReference type="ARBA" id="ARBA00022617"/>
    </source>
</evidence>
<dbReference type="PANTHER" id="PTHR10106">
    <property type="entry name" value="CYTOCHROME B561-RELATED"/>
    <property type="match status" value="1"/>
</dbReference>
<dbReference type="STRING" id="29655.A0A0K9P427"/>
<dbReference type="GO" id="GO:0016491">
    <property type="term" value="F:oxidoreductase activity"/>
    <property type="evidence" value="ECO:0000318"/>
    <property type="project" value="GO_Central"/>
</dbReference>
<dbReference type="GO" id="GO:0046872">
    <property type="term" value="F:metal ion binding"/>
    <property type="evidence" value="ECO:0007669"/>
    <property type="project" value="UniProtKB-KW"/>
</dbReference>
<feature type="transmembrane region" description="Helical" evidence="12">
    <location>
        <begin position="149"/>
        <end position="171"/>
    </location>
</feature>
<dbReference type="Pfam" id="PF03188">
    <property type="entry name" value="Cytochrom_B561"/>
    <property type="match status" value="1"/>
</dbReference>
<dbReference type="Proteomes" id="UP000036987">
    <property type="component" value="Unassembled WGS sequence"/>
</dbReference>
<evidence type="ECO:0000256" key="12">
    <source>
        <dbReference type="SAM" id="Phobius"/>
    </source>
</evidence>
<keyword evidence="4" id="KW-0349">Heme</keyword>
<dbReference type="AlphaFoldDB" id="A0A0K9P427"/>
<dbReference type="EMBL" id="LFYR01001212">
    <property type="protein sequence ID" value="KMZ63796.1"/>
    <property type="molecule type" value="Genomic_DNA"/>
</dbReference>
<keyword evidence="5 12" id="KW-0812">Transmembrane</keyword>
<evidence type="ECO:0000313" key="14">
    <source>
        <dbReference type="EMBL" id="KMZ63796.1"/>
    </source>
</evidence>
<evidence type="ECO:0000256" key="9">
    <source>
        <dbReference type="ARBA" id="ARBA00023004"/>
    </source>
</evidence>
<dbReference type="SMART" id="SM00665">
    <property type="entry name" value="B561"/>
    <property type="match status" value="1"/>
</dbReference>
<dbReference type="Gene3D" id="1.20.120.1770">
    <property type="match status" value="1"/>
</dbReference>
<evidence type="ECO:0000256" key="7">
    <source>
        <dbReference type="ARBA" id="ARBA00022982"/>
    </source>
</evidence>
<protein>
    <submittedName>
        <fullName evidence="14">Putative ascorbate-specific transmembrane electron transporter1</fullName>
    </submittedName>
</protein>
<feature type="transmembrane region" description="Helical" evidence="12">
    <location>
        <begin position="118"/>
        <end position="137"/>
    </location>
</feature>
<dbReference type="GO" id="GO:0016020">
    <property type="term" value="C:membrane"/>
    <property type="evidence" value="ECO:0007669"/>
    <property type="project" value="UniProtKB-SubCell"/>
</dbReference>
<dbReference type="OrthoDB" id="907479at2759"/>
<dbReference type="FunFam" id="1.20.120.1770:FF:000001">
    <property type="entry name" value="Cytochrome b reductase 1"/>
    <property type="match status" value="1"/>
</dbReference>
<dbReference type="InterPro" id="IPR006593">
    <property type="entry name" value="Cyt_b561/ferric_Rdtase_TM"/>
</dbReference>
<keyword evidence="8 12" id="KW-1133">Transmembrane helix</keyword>
<comment type="cofactor">
    <cofactor evidence="1">
        <name>heme b</name>
        <dbReference type="ChEBI" id="CHEBI:60344"/>
    </cofactor>
</comment>
<evidence type="ECO:0000256" key="11">
    <source>
        <dbReference type="ARBA" id="ARBA00053762"/>
    </source>
</evidence>
<comment type="function">
    <text evidence="11">Two-heme-containing cytochrome. Catalyzes ascorbate-dependent trans-membrane electron transfer by utilizing a concerted H(+)/e(-) transfer mechanism.</text>
</comment>
<evidence type="ECO:0000256" key="5">
    <source>
        <dbReference type="ARBA" id="ARBA00022692"/>
    </source>
</evidence>
<evidence type="ECO:0000256" key="1">
    <source>
        <dbReference type="ARBA" id="ARBA00001970"/>
    </source>
</evidence>
<evidence type="ECO:0000259" key="13">
    <source>
        <dbReference type="PROSITE" id="PS50939"/>
    </source>
</evidence>
<feature type="domain" description="Cytochrome b561" evidence="13">
    <location>
        <begin position="17"/>
        <end position="212"/>
    </location>
</feature>
<feature type="transmembrane region" description="Helical" evidence="12">
    <location>
        <begin position="80"/>
        <end position="98"/>
    </location>
</feature>
<evidence type="ECO:0000256" key="10">
    <source>
        <dbReference type="ARBA" id="ARBA00023136"/>
    </source>
</evidence>
<organism evidence="14 15">
    <name type="scientific">Zostera marina</name>
    <name type="common">Eelgrass</name>
    <dbReference type="NCBI Taxonomy" id="29655"/>
    <lineage>
        <taxon>Eukaryota</taxon>
        <taxon>Viridiplantae</taxon>
        <taxon>Streptophyta</taxon>
        <taxon>Embryophyta</taxon>
        <taxon>Tracheophyta</taxon>
        <taxon>Spermatophyta</taxon>
        <taxon>Magnoliopsida</taxon>
        <taxon>Liliopsida</taxon>
        <taxon>Zosteraceae</taxon>
        <taxon>Zostera</taxon>
    </lineage>
</organism>
<name>A0A0K9P427_ZOSMR</name>
<evidence type="ECO:0000256" key="3">
    <source>
        <dbReference type="ARBA" id="ARBA00022448"/>
    </source>
</evidence>
<dbReference type="PROSITE" id="PS50939">
    <property type="entry name" value="CYTOCHROME_B561"/>
    <property type="match status" value="1"/>
</dbReference>
<evidence type="ECO:0000256" key="6">
    <source>
        <dbReference type="ARBA" id="ARBA00022723"/>
    </source>
</evidence>
<feature type="transmembrane region" description="Helical" evidence="12">
    <location>
        <begin position="49"/>
        <end position="68"/>
    </location>
</feature>
<dbReference type="InterPro" id="IPR043205">
    <property type="entry name" value="CYB561/CYBRD1-like"/>
</dbReference>
<sequence length="231" mass="25827">MGIVSRLSLSARPFTYVAHVLALAVAVMVLVWCIHFRGGLAFESTDKSLIFNTHPVLMLIAIMSYKALPFAKNVKKVIHLVLHGLALLFGIFGIYAAFKFHNESGFPNLYSFHSWVGLGTICFYGLQWIFGFACFFFPGAEPNFRRSSLPWHVLTGIMAYLLAILAAMLGFLEKLTFLEDAGLEKYGTEAFLVNFMSMVVLFLGIFVCLSSISPPSDADEPHHEHDYTQIM</sequence>
<comment type="subcellular location">
    <subcellularLocation>
        <location evidence="2">Membrane</location>
        <topology evidence="2">Multi-pass membrane protein</topology>
    </subcellularLocation>
</comment>
<accession>A0A0K9P427</accession>
<feature type="transmembrane region" description="Helical" evidence="12">
    <location>
        <begin position="16"/>
        <end position="37"/>
    </location>
</feature>
<dbReference type="CDD" id="cd08766">
    <property type="entry name" value="Cyt_b561_ACYB-1_like"/>
    <property type="match status" value="1"/>
</dbReference>
<comment type="caution">
    <text evidence="14">The sequence shown here is derived from an EMBL/GenBank/DDBJ whole genome shotgun (WGS) entry which is preliminary data.</text>
</comment>
<keyword evidence="15" id="KW-1185">Reference proteome</keyword>
<gene>
    <name evidence="14" type="ORF">ZOSMA_39G00660</name>
</gene>
<keyword evidence="10 12" id="KW-0472">Membrane</keyword>
<evidence type="ECO:0000256" key="8">
    <source>
        <dbReference type="ARBA" id="ARBA00022989"/>
    </source>
</evidence>
<dbReference type="OMA" id="GYIANLY"/>
<dbReference type="PANTHER" id="PTHR10106:SF22">
    <property type="entry name" value="TRANSMEMBRANE ASCORBATE FERRIREDUCTASE 1"/>
    <property type="match status" value="1"/>
</dbReference>
<keyword evidence="6" id="KW-0479">Metal-binding</keyword>
<keyword evidence="7" id="KW-0249">Electron transport</keyword>
<proteinExistence type="predicted"/>